<dbReference type="GO" id="GO:0051603">
    <property type="term" value="P:proteolysis involved in protein catabolic process"/>
    <property type="evidence" value="ECO:0007669"/>
    <property type="project" value="InterPro"/>
</dbReference>
<dbReference type="RefSeq" id="XP_025412320.1">
    <property type="nucleotide sequence ID" value="XM_025556535.1"/>
</dbReference>
<dbReference type="PANTHER" id="PTHR32194">
    <property type="entry name" value="METALLOPROTEASE TLDD"/>
    <property type="match status" value="1"/>
</dbReference>
<dbReference type="GO" id="GO:0005634">
    <property type="term" value="C:nucleus"/>
    <property type="evidence" value="ECO:0007669"/>
    <property type="project" value="UniProtKB-SubCell"/>
</dbReference>
<dbReference type="GeneID" id="112684834"/>
<evidence type="ECO:0000313" key="13">
    <source>
        <dbReference type="Proteomes" id="UP000694846"/>
    </source>
</evidence>
<dbReference type="PROSITE" id="PS51476">
    <property type="entry name" value="PROTEASOME_BETA_2"/>
    <property type="match status" value="1"/>
</dbReference>
<keyword evidence="13" id="KW-1185">Reference proteome</keyword>
<keyword evidence="7" id="KW-0378">Hydrolase</keyword>
<evidence type="ECO:0000256" key="12">
    <source>
        <dbReference type="PIRSR" id="PIRSR600243-1"/>
    </source>
</evidence>
<dbReference type="SUPFAM" id="SSF56235">
    <property type="entry name" value="N-terminal nucleophile aminohydrolases (Ntn hydrolases)"/>
    <property type="match status" value="1"/>
</dbReference>
<dbReference type="AlphaFoldDB" id="A0A8B8FPN5"/>
<evidence type="ECO:0000256" key="7">
    <source>
        <dbReference type="ARBA" id="ARBA00022801"/>
    </source>
</evidence>
<evidence type="ECO:0000256" key="6">
    <source>
        <dbReference type="ARBA" id="ARBA00022698"/>
    </source>
</evidence>
<keyword evidence="9" id="KW-0865">Zymogen</keyword>
<comment type="subunit">
    <text evidence="11">The 26S proteasome consists of a 20S proteasome core and two 19S regulatory subunits. The 20S proteasome core is composed of 28 subunits that are arranged in four stacked rings, resulting in a barrel-shaped structure. The two end rings are each formed by seven alpha subunits, and the two central rings are each formed by seven beta subunits. The catalytic chamber with the active sites is on the inside of the barrel.</text>
</comment>
<evidence type="ECO:0000256" key="4">
    <source>
        <dbReference type="ARBA" id="ARBA00022490"/>
    </source>
</evidence>
<keyword evidence="8 14" id="KW-0647">Proteasome</keyword>
<proteinExistence type="predicted"/>
<gene>
    <name evidence="14" type="primary">LOC112684834</name>
</gene>
<keyword evidence="10" id="KW-0539">Nucleus</keyword>
<evidence type="ECO:0000256" key="11">
    <source>
        <dbReference type="ARBA" id="ARBA00026071"/>
    </source>
</evidence>
<dbReference type="Proteomes" id="UP000694846">
    <property type="component" value="Unplaced"/>
</dbReference>
<protein>
    <recommendedName>
        <fullName evidence="3">proteasome endopeptidase complex</fullName>
        <ecNumber evidence="3">3.4.25.1</ecNumber>
    </recommendedName>
</protein>
<dbReference type="EC" id="3.4.25.1" evidence="3"/>
<dbReference type="InterPro" id="IPR029055">
    <property type="entry name" value="Ntn_hydrolases_N"/>
</dbReference>
<evidence type="ECO:0000313" key="14">
    <source>
        <dbReference type="RefSeq" id="XP_025412320.1"/>
    </source>
</evidence>
<dbReference type="OrthoDB" id="7854943at2759"/>
<sequence length="244" mass="26084">MSLISHCGGLQENSVHDLEKDEVSTGTTIVAATYDGGVIVGADSRTTTGSYIANRVTDKLTKVCDNIFCCRSGSAADTQAITDIVSYYMDLSSIQMGEPPLVRAAATIFRNLIYENRHQLTAGIIVAGWDKKFGGQVYAVNVSGTIVQQNISIGGSGSSYLYGYMDSQYKDGMTQEECENLVLNAISLAIKRDGSSGGVVRLGVLNHTGSIQRKLFLGDQLPKFYDNVLVKPQGDISGGDTTMA</sequence>
<dbReference type="FunFam" id="3.60.20.10:FF:000010">
    <property type="entry name" value="Proteasome subunit beta type-1"/>
    <property type="match status" value="1"/>
</dbReference>
<dbReference type="CDD" id="cd03762">
    <property type="entry name" value="proteasome_beta_type_6"/>
    <property type="match status" value="1"/>
</dbReference>
<keyword evidence="6" id="KW-0888">Threonine protease</keyword>
<accession>A0A8B8FPN5</accession>
<reference evidence="14" key="1">
    <citation type="submission" date="2025-08" db="UniProtKB">
        <authorList>
            <consortium name="RefSeq"/>
        </authorList>
    </citation>
    <scope>IDENTIFICATION</scope>
    <source>
        <tissue evidence="14">Whole body</tissue>
    </source>
</reference>
<evidence type="ECO:0000256" key="8">
    <source>
        <dbReference type="ARBA" id="ARBA00022942"/>
    </source>
</evidence>
<evidence type="ECO:0000256" key="3">
    <source>
        <dbReference type="ARBA" id="ARBA00012039"/>
    </source>
</evidence>
<evidence type="ECO:0000256" key="1">
    <source>
        <dbReference type="ARBA" id="ARBA00001198"/>
    </source>
</evidence>
<dbReference type="Pfam" id="PF00227">
    <property type="entry name" value="Proteasome"/>
    <property type="match status" value="1"/>
</dbReference>
<dbReference type="InterPro" id="IPR001353">
    <property type="entry name" value="Proteasome_sua/b"/>
</dbReference>
<dbReference type="GO" id="GO:0019774">
    <property type="term" value="C:proteasome core complex, beta-subunit complex"/>
    <property type="evidence" value="ECO:0007669"/>
    <property type="project" value="UniProtKB-ARBA"/>
</dbReference>
<evidence type="ECO:0000256" key="9">
    <source>
        <dbReference type="ARBA" id="ARBA00023145"/>
    </source>
</evidence>
<evidence type="ECO:0000256" key="2">
    <source>
        <dbReference type="ARBA" id="ARBA00004123"/>
    </source>
</evidence>
<name>A0A8B8FPN5_9HEMI</name>
<evidence type="ECO:0000256" key="10">
    <source>
        <dbReference type="ARBA" id="ARBA00023242"/>
    </source>
</evidence>
<comment type="subcellular location">
    <subcellularLocation>
        <location evidence="2">Nucleus</location>
    </subcellularLocation>
</comment>
<feature type="active site" description="Nucleophile" evidence="12">
    <location>
        <position position="27"/>
    </location>
</feature>
<comment type="catalytic activity">
    <reaction evidence="1">
        <text>Cleavage of peptide bonds with very broad specificity.</text>
        <dbReference type="EC" id="3.4.25.1"/>
    </reaction>
</comment>
<dbReference type="InterPro" id="IPR023333">
    <property type="entry name" value="Proteasome_suB-type"/>
</dbReference>
<keyword evidence="5" id="KW-0645">Protease</keyword>
<dbReference type="CTD" id="46058"/>
<organism evidence="13 14">
    <name type="scientific">Sipha flava</name>
    <name type="common">yellow sugarcane aphid</name>
    <dbReference type="NCBI Taxonomy" id="143950"/>
    <lineage>
        <taxon>Eukaryota</taxon>
        <taxon>Metazoa</taxon>
        <taxon>Ecdysozoa</taxon>
        <taxon>Arthropoda</taxon>
        <taxon>Hexapoda</taxon>
        <taxon>Insecta</taxon>
        <taxon>Pterygota</taxon>
        <taxon>Neoptera</taxon>
        <taxon>Paraneoptera</taxon>
        <taxon>Hemiptera</taxon>
        <taxon>Sternorrhyncha</taxon>
        <taxon>Aphidomorpha</taxon>
        <taxon>Aphidoidea</taxon>
        <taxon>Aphididae</taxon>
        <taxon>Sipha</taxon>
    </lineage>
</organism>
<keyword evidence="4" id="KW-0963">Cytoplasm</keyword>
<dbReference type="GO" id="GO:0005737">
    <property type="term" value="C:cytoplasm"/>
    <property type="evidence" value="ECO:0007669"/>
    <property type="project" value="TreeGrafter"/>
</dbReference>
<dbReference type="Gene3D" id="3.60.20.10">
    <property type="entry name" value="Glutamine Phosphoribosylpyrophosphate, subunit 1, domain 1"/>
    <property type="match status" value="1"/>
</dbReference>
<dbReference type="PRINTS" id="PR00141">
    <property type="entry name" value="PROTEASOME"/>
</dbReference>
<evidence type="ECO:0000256" key="5">
    <source>
        <dbReference type="ARBA" id="ARBA00022670"/>
    </source>
</evidence>
<dbReference type="GO" id="GO:0004298">
    <property type="term" value="F:threonine-type endopeptidase activity"/>
    <property type="evidence" value="ECO:0007669"/>
    <property type="project" value="UniProtKB-KW"/>
</dbReference>
<dbReference type="PANTHER" id="PTHR32194:SF0">
    <property type="entry name" value="ATP-DEPENDENT PROTEASE SUBUNIT HSLV"/>
    <property type="match status" value="1"/>
</dbReference>
<dbReference type="InterPro" id="IPR000243">
    <property type="entry name" value="Pept_T1A_subB"/>
</dbReference>